<gene>
    <name evidence="2" type="ORF">W97_08399</name>
</gene>
<dbReference type="AlphaFoldDB" id="R7Z5B4"/>
<dbReference type="Pfam" id="PF26639">
    <property type="entry name" value="Het-6_barrel"/>
    <property type="match status" value="1"/>
</dbReference>
<dbReference type="eggNOG" id="ENOG502T2XK">
    <property type="taxonomic scope" value="Eukaryota"/>
</dbReference>
<dbReference type="GeneID" id="19905710"/>
<organism evidence="2 3">
    <name type="scientific">Coniosporium apollinis (strain CBS 100218)</name>
    <name type="common">Rock-inhabiting black yeast</name>
    <dbReference type="NCBI Taxonomy" id="1168221"/>
    <lineage>
        <taxon>Eukaryota</taxon>
        <taxon>Fungi</taxon>
        <taxon>Dikarya</taxon>
        <taxon>Ascomycota</taxon>
        <taxon>Pezizomycotina</taxon>
        <taxon>Dothideomycetes</taxon>
        <taxon>Dothideomycetes incertae sedis</taxon>
        <taxon>Coniosporium</taxon>
    </lineage>
</organism>
<sequence length="757" mass="86342">MAQSNGSEPYQYTKIDKLDSIRLLELLPGTDDPLRCMLVEVRLSQKPTFEALSYTWGGNEFPNRIDEISSQSALYITDNLRDALRALRPKSASRILWVDALCINQSDNVEKGWQVGMMKDIYQSASKVVVWLGKQHDHPDVAEIEKKGFEELERIGRNCSLYGFDTIFPPFPRAIVDQSALGHFKELAKDCNGLSLLAIYHREWYERVWVVQEFILAKDLILQSGSRSVSYELFSKATAVLQLMARRRSLRNEWISNRKGLPQLFFRQEFDRSWRLIQQRERYWGMRETQYSGSTAGTQSSTYTSVYAYEDPVIRPSSIIEYCAFGKNLKCSNEVDRVYGMLGIAYDSLSIEPDYSSAPEKVWETLAVKTLLLGDLTVLHYAGVSATRMSRVRSFAADFGRWSNNTRRLGGHGYPKFHAATQIPAKVELEEDGCMRVHAIKVDTVNRVNFAYLKDEDAPSPSTTEVPGNVNLSGQPDFIRIDQDALQQLYKWWMYWLAAKGPRYYSDRIGKWAFPRTIIADNALPITREEFAQYSLEAMDLLFVIFMLVEESSDDTGNTKTFVDTWKVYEWMGKPMKISLSTFTNDENFTTYHFPSRGAGQEQDDVLHTMLSLYESGGIAEAGLEYGRARIQDILGFTTLSQAKAMEITSPLKEQLELYVTVVSMILSQRHLFFTNVRFLGIGPKGMRPGDVIMVPEGSQTPFVYRRMEGGEDNKEGNCVRRGELIGECYIHGLMEGKPAQQLEADYTESHIEVILN</sequence>
<dbReference type="OMA" id="DYTESHI"/>
<dbReference type="PANTHER" id="PTHR24148:SF73">
    <property type="entry name" value="HET DOMAIN PROTEIN (AFU_ORTHOLOGUE AFUA_8G01020)"/>
    <property type="match status" value="1"/>
</dbReference>
<proteinExistence type="predicted"/>
<dbReference type="OrthoDB" id="3553147at2759"/>
<dbReference type="RefSeq" id="XP_007784403.1">
    <property type="nucleotide sequence ID" value="XM_007786213.1"/>
</dbReference>
<dbReference type="HOGENOM" id="CLU_004184_7_2_1"/>
<dbReference type="InterPro" id="IPR052895">
    <property type="entry name" value="HetReg/Transcr_Mod"/>
</dbReference>
<feature type="domain" description="Heterokaryon incompatibility" evidence="1">
    <location>
        <begin position="49"/>
        <end position="213"/>
    </location>
</feature>
<dbReference type="Pfam" id="PF06985">
    <property type="entry name" value="HET"/>
    <property type="match status" value="1"/>
</dbReference>
<protein>
    <recommendedName>
        <fullName evidence="1">Heterokaryon incompatibility domain-containing protein</fullName>
    </recommendedName>
</protein>
<dbReference type="PANTHER" id="PTHR24148">
    <property type="entry name" value="ANKYRIN REPEAT DOMAIN-CONTAINING PROTEIN 39 HOMOLOG-RELATED"/>
    <property type="match status" value="1"/>
</dbReference>
<keyword evidence="3" id="KW-1185">Reference proteome</keyword>
<dbReference type="STRING" id="1168221.R7Z5B4"/>
<evidence type="ECO:0000313" key="2">
    <source>
        <dbReference type="EMBL" id="EON69086.1"/>
    </source>
</evidence>
<name>R7Z5B4_CONA1</name>
<evidence type="ECO:0000259" key="1">
    <source>
        <dbReference type="Pfam" id="PF06985"/>
    </source>
</evidence>
<accession>R7Z5B4</accession>
<dbReference type="InterPro" id="IPR010730">
    <property type="entry name" value="HET"/>
</dbReference>
<dbReference type="Proteomes" id="UP000016924">
    <property type="component" value="Unassembled WGS sequence"/>
</dbReference>
<reference evidence="3" key="1">
    <citation type="submission" date="2012-06" db="EMBL/GenBank/DDBJ databases">
        <title>The genome sequence of Coniosporium apollinis CBS 100218.</title>
        <authorList>
            <consortium name="The Broad Institute Genome Sequencing Platform"/>
            <person name="Cuomo C."/>
            <person name="Gorbushina A."/>
            <person name="Noack S."/>
            <person name="Walker B."/>
            <person name="Young S.K."/>
            <person name="Zeng Q."/>
            <person name="Gargeya S."/>
            <person name="Fitzgerald M."/>
            <person name="Haas B."/>
            <person name="Abouelleil A."/>
            <person name="Alvarado L."/>
            <person name="Arachchi H.M."/>
            <person name="Berlin A.M."/>
            <person name="Chapman S.B."/>
            <person name="Goldberg J."/>
            <person name="Griggs A."/>
            <person name="Gujja S."/>
            <person name="Hansen M."/>
            <person name="Howarth C."/>
            <person name="Imamovic A."/>
            <person name="Larimer J."/>
            <person name="McCowan C."/>
            <person name="Montmayeur A."/>
            <person name="Murphy C."/>
            <person name="Neiman D."/>
            <person name="Pearson M."/>
            <person name="Priest M."/>
            <person name="Roberts A."/>
            <person name="Saif S."/>
            <person name="Shea T."/>
            <person name="Sisk P."/>
            <person name="Sykes S."/>
            <person name="Wortman J."/>
            <person name="Nusbaum C."/>
            <person name="Birren B."/>
        </authorList>
    </citation>
    <scope>NUCLEOTIDE SEQUENCE [LARGE SCALE GENOMIC DNA]</scope>
    <source>
        <strain evidence="3">CBS 100218</strain>
    </source>
</reference>
<evidence type="ECO:0000313" key="3">
    <source>
        <dbReference type="Proteomes" id="UP000016924"/>
    </source>
</evidence>
<dbReference type="EMBL" id="JH767606">
    <property type="protein sequence ID" value="EON69086.1"/>
    <property type="molecule type" value="Genomic_DNA"/>
</dbReference>